<protein>
    <submittedName>
        <fullName evidence="2">NADH dehydrogenase subunit 6</fullName>
    </submittedName>
</protein>
<keyword evidence="1" id="KW-0812">Transmembrane</keyword>
<feature type="transmembrane region" description="Helical" evidence="1">
    <location>
        <begin position="125"/>
        <end position="148"/>
    </location>
</feature>
<sequence>MLMLVLATLSLLFMWMNHPLMMGIIIILQTITISIMVGNMLKSFWFSYILIIIMLSGMLVLFMYMASIASNEKFIMLNYKTIMIFSSIMLMFITFFWYYNVYIMNNFLSNKFLDMTLSMLFNSEMMYITILMVLYLLLTMVVVSKIVNINNGPLRINK</sequence>
<name>A0A8T9W0S0_9HEMI</name>
<feature type="transmembrane region" description="Helical" evidence="1">
    <location>
        <begin position="77"/>
        <end position="99"/>
    </location>
</feature>
<dbReference type="CTD" id="72131411"/>
<keyword evidence="1" id="KW-1133">Transmembrane helix</keyword>
<dbReference type="EMBL" id="MW619720">
    <property type="protein sequence ID" value="UPI55322.1"/>
    <property type="molecule type" value="Genomic_DNA"/>
</dbReference>
<reference evidence="2" key="1">
    <citation type="journal article" date="2022" name="Cladistics">
        <title>Diversification of the phytophagous lineages of true bugs (Insecta: Hemiptera: Heteroptera) shortly after that of the flowering plants.</title>
        <authorList>
            <person name="Ye F."/>
            <person name="Kment P."/>
            <person name="Redei D."/>
            <person name="Luo J.Y."/>
            <person name="Wang Y.H."/>
            <person name="Kuechler S.M."/>
            <person name="Zhang W.W."/>
            <person name="Chen P.P."/>
            <person name="Wu H.Y."/>
            <person name="Wu Y.Z."/>
            <person name="Sun X.Y."/>
            <person name="Ding L."/>
            <person name="Wang Y.R."/>
            <person name="Xie Q."/>
        </authorList>
    </citation>
    <scope>NUCLEOTIDE SEQUENCE</scope>
</reference>
<keyword evidence="1" id="KW-0472">Membrane</keyword>
<evidence type="ECO:0000313" key="2">
    <source>
        <dbReference type="EMBL" id="UPI55322.1"/>
    </source>
</evidence>
<geneLocation type="mitochondrion" evidence="2"/>
<proteinExistence type="predicted"/>
<dbReference type="AlphaFoldDB" id="A0A8T9W0S0"/>
<keyword evidence="2" id="KW-0496">Mitochondrion</keyword>
<dbReference type="RefSeq" id="YP_010373795.1">
    <property type="nucleotide sequence ID" value="NC_063139.1"/>
</dbReference>
<accession>A0A8T9W0S0</accession>
<organism evidence="2">
    <name type="scientific">Bryanellocoris orientalis</name>
    <dbReference type="NCBI Taxonomy" id="2813430"/>
    <lineage>
        <taxon>Eukaryota</taxon>
        <taxon>Metazoa</taxon>
        <taxon>Ecdysozoa</taxon>
        <taxon>Arthropoda</taxon>
        <taxon>Hexapoda</taxon>
        <taxon>Insecta</taxon>
        <taxon>Pterygota</taxon>
        <taxon>Neoptera</taxon>
        <taxon>Paraneoptera</taxon>
        <taxon>Hemiptera</taxon>
        <taxon>Heteroptera</taxon>
        <taxon>Panheteroptera</taxon>
        <taxon>Pentatomomorpha</taxon>
        <taxon>Lygaeoidea</taxon>
        <taxon>Rhyparochromidae</taxon>
        <taxon>Rhyparochrominae</taxon>
        <taxon>Bryanellocoris</taxon>
    </lineage>
</organism>
<feature type="transmembrane region" description="Helical" evidence="1">
    <location>
        <begin position="44"/>
        <end position="65"/>
    </location>
</feature>
<evidence type="ECO:0000256" key="1">
    <source>
        <dbReference type="SAM" id="Phobius"/>
    </source>
</evidence>
<dbReference type="GeneID" id="72131411"/>